<evidence type="ECO:0000256" key="8">
    <source>
        <dbReference type="ARBA" id="ARBA00023010"/>
    </source>
</evidence>
<keyword evidence="9" id="KW-0496">Mitochondrion</keyword>
<evidence type="ECO:0000256" key="7">
    <source>
        <dbReference type="ARBA" id="ARBA00022989"/>
    </source>
</evidence>
<evidence type="ECO:0000256" key="3">
    <source>
        <dbReference type="ARBA" id="ARBA00022448"/>
    </source>
</evidence>
<dbReference type="PANTHER" id="PTHR10485:SF0">
    <property type="entry name" value="AT05822P-RELATED"/>
    <property type="match status" value="1"/>
</dbReference>
<dbReference type="EMBL" id="KV417486">
    <property type="protein sequence ID" value="KZP32169.1"/>
    <property type="molecule type" value="Genomic_DNA"/>
</dbReference>
<organism evidence="11">
    <name type="scientific">Athelia psychrophila</name>
    <dbReference type="NCBI Taxonomy" id="1759441"/>
    <lineage>
        <taxon>Eukaryota</taxon>
        <taxon>Fungi</taxon>
        <taxon>Dikarya</taxon>
        <taxon>Basidiomycota</taxon>
        <taxon>Agaricomycotina</taxon>
        <taxon>Agaricomycetes</taxon>
        <taxon>Agaricomycetidae</taxon>
        <taxon>Atheliales</taxon>
        <taxon>Atheliaceae</taxon>
        <taxon>Athelia</taxon>
    </lineage>
</organism>
<comment type="subcellular location">
    <subcellularLocation>
        <location evidence="1">Mitochondrion inner membrane</location>
        <topology evidence="1">Multi-pass membrane protein</topology>
    </subcellularLocation>
</comment>
<gene>
    <name evidence="11" type="ORF">FIBSPDRAFT_510777</name>
</gene>
<dbReference type="GO" id="GO:0008320">
    <property type="term" value="F:protein transmembrane transporter activity"/>
    <property type="evidence" value="ECO:0007669"/>
    <property type="project" value="TreeGrafter"/>
</dbReference>
<dbReference type="STRING" id="436010.A0A166UYR3"/>
<dbReference type="OrthoDB" id="2261329at2759"/>
<dbReference type="Pfam" id="PF02466">
    <property type="entry name" value="Tim17"/>
    <property type="match status" value="1"/>
</dbReference>
<keyword evidence="3" id="KW-0813">Transport</keyword>
<evidence type="ECO:0000256" key="6">
    <source>
        <dbReference type="ARBA" id="ARBA00022927"/>
    </source>
</evidence>
<evidence type="ECO:0000256" key="2">
    <source>
        <dbReference type="ARBA" id="ARBA00008444"/>
    </source>
</evidence>
<dbReference type="PANTHER" id="PTHR10485">
    <property type="entry name" value="MITOCHONDRIAL IMPORT INNER MEMBRANE TRANSLOCASE SUBUNIT TIM-17"/>
    <property type="match status" value="1"/>
</dbReference>
<keyword evidence="6" id="KW-0653">Protein transport</keyword>
<evidence type="ECO:0000256" key="9">
    <source>
        <dbReference type="ARBA" id="ARBA00023128"/>
    </source>
</evidence>
<dbReference type="AlphaFoldDB" id="A0A166UYR3"/>
<proteinExistence type="inferred from homology"/>
<dbReference type="GO" id="GO:0005744">
    <property type="term" value="C:TIM23 mitochondrial import inner membrane translocase complex"/>
    <property type="evidence" value="ECO:0007669"/>
    <property type="project" value="TreeGrafter"/>
</dbReference>
<keyword evidence="7" id="KW-1133">Transmembrane helix</keyword>
<protein>
    <submittedName>
        <fullName evidence="11">Uncharacterized protein</fullName>
    </submittedName>
</protein>
<name>A0A166UYR3_9AGAM</name>
<evidence type="ECO:0000256" key="5">
    <source>
        <dbReference type="ARBA" id="ARBA00022792"/>
    </source>
</evidence>
<keyword evidence="5" id="KW-0999">Mitochondrion inner membrane</keyword>
<evidence type="ECO:0000256" key="1">
    <source>
        <dbReference type="ARBA" id="ARBA00004448"/>
    </source>
</evidence>
<evidence type="ECO:0000256" key="10">
    <source>
        <dbReference type="ARBA" id="ARBA00023136"/>
    </source>
</evidence>
<keyword evidence="4" id="KW-0812">Transmembrane</keyword>
<evidence type="ECO:0000256" key="4">
    <source>
        <dbReference type="ARBA" id="ARBA00022692"/>
    </source>
</evidence>
<reference evidence="11" key="1">
    <citation type="journal article" date="2016" name="Mol. Biol. Evol.">
        <title>Comparative Genomics of Early-Diverging Mushroom-Forming Fungi Provides Insights into the Origins of Lignocellulose Decay Capabilities.</title>
        <authorList>
            <person name="Nagy L.G."/>
            <person name="Riley R."/>
            <person name="Tritt A."/>
            <person name="Adam C."/>
            <person name="Daum C."/>
            <person name="Floudas D."/>
            <person name="Sun H."/>
            <person name="Yadav J.S."/>
            <person name="Pangilinan J."/>
            <person name="Larsson K.H."/>
            <person name="Matsuura K."/>
            <person name="Barry K."/>
            <person name="Labutti K."/>
            <person name="Kuo R."/>
            <person name="Ohm R.A."/>
            <person name="Bhattacharya S.S."/>
            <person name="Shirouzu T."/>
            <person name="Yoshinaga Y."/>
            <person name="Martin F.M."/>
            <person name="Grigoriev I.V."/>
            <person name="Hibbett D.S."/>
        </authorList>
    </citation>
    <scope>NUCLEOTIDE SEQUENCE [LARGE SCALE GENOMIC DNA]</scope>
    <source>
        <strain evidence="11">CBS 109695</strain>
    </source>
</reference>
<keyword evidence="8" id="KW-0811">Translocation</keyword>
<evidence type="ECO:0000313" key="11">
    <source>
        <dbReference type="EMBL" id="KZP32169.1"/>
    </source>
</evidence>
<comment type="similarity">
    <text evidence="2">Belongs to the Tim17/Tim22/Tim23 family.</text>
</comment>
<dbReference type="GO" id="GO:0030150">
    <property type="term" value="P:protein import into mitochondrial matrix"/>
    <property type="evidence" value="ECO:0007669"/>
    <property type="project" value="TreeGrafter"/>
</dbReference>
<sequence length="107" mass="11460">MFVGSTNLVFVAAVRGLCTRCNRVWLNLIGVFGGLWSAFDCAVAELRQTEYPWNAIMACALTGGSLGLRSIRPQVGSGFGCVGRTSNWFFEGVGVVLGSVQRATEHS</sequence>
<accession>A0A166UYR3</accession>
<keyword evidence="10" id="KW-0472">Membrane</keyword>